<evidence type="ECO:0000256" key="2">
    <source>
        <dbReference type="ARBA" id="ARBA00022679"/>
    </source>
</evidence>
<evidence type="ECO:0000259" key="19">
    <source>
        <dbReference type="PROSITE" id="PS50878"/>
    </source>
</evidence>
<dbReference type="InterPro" id="IPR041588">
    <property type="entry name" value="Integrase_H2C2"/>
</dbReference>
<dbReference type="InterPro" id="IPR005162">
    <property type="entry name" value="Retrotrans_gag_dom"/>
</dbReference>
<dbReference type="OrthoDB" id="3341476at2759"/>
<dbReference type="EMBL" id="KN823351">
    <property type="protein sequence ID" value="KIO17706.1"/>
    <property type="molecule type" value="Genomic_DNA"/>
</dbReference>
<evidence type="ECO:0000256" key="14">
    <source>
        <dbReference type="ARBA" id="ARBA00023125"/>
    </source>
</evidence>
<keyword evidence="16" id="KW-0511">Multifunctional enzyme</keyword>
<dbReference type="GO" id="GO:0003887">
    <property type="term" value="F:DNA-directed DNA polymerase activity"/>
    <property type="evidence" value="ECO:0007669"/>
    <property type="project" value="UniProtKB-KW"/>
</dbReference>
<dbReference type="Gene3D" id="3.10.10.10">
    <property type="entry name" value="HIV Type 1 Reverse Transcriptase, subunit A, domain 1"/>
    <property type="match status" value="1"/>
</dbReference>
<keyword evidence="13" id="KW-0239">DNA-directed DNA polymerase</keyword>
<dbReference type="GO" id="GO:0004190">
    <property type="term" value="F:aspartic-type endopeptidase activity"/>
    <property type="evidence" value="ECO:0007669"/>
    <property type="project" value="UniProtKB-KW"/>
</dbReference>
<dbReference type="InterPro" id="IPR016197">
    <property type="entry name" value="Chromo-like_dom_sf"/>
</dbReference>
<dbReference type="Pfam" id="PF17921">
    <property type="entry name" value="Integrase_H2C2"/>
    <property type="match status" value="1"/>
</dbReference>
<evidence type="ECO:0000256" key="11">
    <source>
        <dbReference type="ARBA" id="ARBA00022908"/>
    </source>
</evidence>
<keyword evidence="11" id="KW-0229">DNA integration</keyword>
<dbReference type="SMART" id="SM00298">
    <property type="entry name" value="CHROMO"/>
    <property type="match status" value="1"/>
</dbReference>
<evidence type="ECO:0000313" key="21">
    <source>
        <dbReference type="EMBL" id="KIO17706.1"/>
    </source>
</evidence>
<evidence type="ECO:0008006" key="23">
    <source>
        <dbReference type="Google" id="ProtNLM"/>
    </source>
</evidence>
<dbReference type="GO" id="GO:0003964">
    <property type="term" value="F:RNA-directed DNA polymerase activity"/>
    <property type="evidence" value="ECO:0007669"/>
    <property type="project" value="UniProtKB-KW"/>
</dbReference>
<dbReference type="InterPro" id="IPR050951">
    <property type="entry name" value="Retrovirus_Pol_polyprotein"/>
</dbReference>
<dbReference type="Pfam" id="PF03732">
    <property type="entry name" value="Retrotrans_gag"/>
    <property type="match status" value="1"/>
</dbReference>
<feature type="domain" description="Reverse transcriptase" evidence="19">
    <location>
        <begin position="456"/>
        <end position="635"/>
    </location>
</feature>
<dbReference type="InterPro" id="IPR043502">
    <property type="entry name" value="DNA/RNA_pol_sf"/>
</dbReference>
<evidence type="ECO:0000256" key="6">
    <source>
        <dbReference type="ARBA" id="ARBA00022750"/>
    </source>
</evidence>
<organism evidence="21 22">
    <name type="scientific">Tulasnella calospora MUT 4182</name>
    <dbReference type="NCBI Taxonomy" id="1051891"/>
    <lineage>
        <taxon>Eukaryota</taxon>
        <taxon>Fungi</taxon>
        <taxon>Dikarya</taxon>
        <taxon>Basidiomycota</taxon>
        <taxon>Agaricomycotina</taxon>
        <taxon>Agaricomycetes</taxon>
        <taxon>Cantharellales</taxon>
        <taxon>Tulasnellaceae</taxon>
        <taxon>Tulasnella</taxon>
    </lineage>
</organism>
<proteinExistence type="predicted"/>
<dbReference type="GO" id="GO:0005634">
    <property type="term" value="C:nucleus"/>
    <property type="evidence" value="ECO:0007669"/>
    <property type="project" value="UniProtKB-ARBA"/>
</dbReference>
<keyword evidence="4" id="KW-0540">Nuclease</keyword>
<keyword evidence="6" id="KW-0064">Aspartyl protease</keyword>
<dbReference type="PROSITE" id="PS50013">
    <property type="entry name" value="CHROMO_2"/>
    <property type="match status" value="1"/>
</dbReference>
<dbReference type="GO" id="GO:0006338">
    <property type="term" value="P:chromatin remodeling"/>
    <property type="evidence" value="ECO:0007669"/>
    <property type="project" value="UniProtKB-ARBA"/>
</dbReference>
<reference evidence="21 22" key="1">
    <citation type="submission" date="2014-04" db="EMBL/GenBank/DDBJ databases">
        <authorList>
            <consortium name="DOE Joint Genome Institute"/>
            <person name="Kuo A."/>
            <person name="Girlanda M."/>
            <person name="Perotto S."/>
            <person name="Kohler A."/>
            <person name="Nagy L.G."/>
            <person name="Floudas D."/>
            <person name="Copeland A."/>
            <person name="Barry K.W."/>
            <person name="Cichocki N."/>
            <person name="Veneault-Fourrey C."/>
            <person name="LaButti K."/>
            <person name="Lindquist E.A."/>
            <person name="Lipzen A."/>
            <person name="Lundell T."/>
            <person name="Morin E."/>
            <person name="Murat C."/>
            <person name="Sun H."/>
            <person name="Tunlid A."/>
            <person name="Henrissat B."/>
            <person name="Grigoriev I.V."/>
            <person name="Hibbett D.S."/>
            <person name="Martin F."/>
            <person name="Nordberg H.P."/>
            <person name="Cantor M.N."/>
            <person name="Hua S.X."/>
        </authorList>
    </citation>
    <scope>NUCLEOTIDE SEQUENCE [LARGE SCALE GENOMIC DNA]</scope>
    <source>
        <strain evidence="21 22">MUT 4182</strain>
    </source>
</reference>
<dbReference type="Pfam" id="PF17919">
    <property type="entry name" value="RT_RNaseH_2"/>
    <property type="match status" value="1"/>
</dbReference>
<reference evidence="22" key="2">
    <citation type="submission" date="2015-01" db="EMBL/GenBank/DDBJ databases">
        <title>Evolutionary Origins and Diversification of the Mycorrhizal Mutualists.</title>
        <authorList>
            <consortium name="DOE Joint Genome Institute"/>
            <consortium name="Mycorrhizal Genomics Consortium"/>
            <person name="Kohler A."/>
            <person name="Kuo A."/>
            <person name="Nagy L.G."/>
            <person name="Floudas D."/>
            <person name="Copeland A."/>
            <person name="Barry K.W."/>
            <person name="Cichocki N."/>
            <person name="Veneault-Fourrey C."/>
            <person name="LaButti K."/>
            <person name="Lindquist E.A."/>
            <person name="Lipzen A."/>
            <person name="Lundell T."/>
            <person name="Morin E."/>
            <person name="Murat C."/>
            <person name="Riley R."/>
            <person name="Ohm R."/>
            <person name="Sun H."/>
            <person name="Tunlid A."/>
            <person name="Henrissat B."/>
            <person name="Grigoriev I.V."/>
            <person name="Hibbett D.S."/>
            <person name="Martin F."/>
        </authorList>
    </citation>
    <scope>NUCLEOTIDE SEQUENCE [LARGE SCALE GENOMIC DNA]</scope>
    <source>
        <strain evidence="22">MUT 4182</strain>
    </source>
</reference>
<dbReference type="PANTHER" id="PTHR37984">
    <property type="entry name" value="PROTEIN CBG26694"/>
    <property type="match status" value="1"/>
</dbReference>
<dbReference type="GO" id="GO:0003677">
    <property type="term" value="F:DNA binding"/>
    <property type="evidence" value="ECO:0007669"/>
    <property type="project" value="UniProtKB-KW"/>
</dbReference>
<dbReference type="InterPro" id="IPR021109">
    <property type="entry name" value="Peptidase_aspartic_dom_sf"/>
</dbReference>
<dbReference type="GO" id="GO:0015074">
    <property type="term" value="P:DNA integration"/>
    <property type="evidence" value="ECO:0007669"/>
    <property type="project" value="UniProtKB-KW"/>
</dbReference>
<keyword evidence="3" id="KW-0548">Nucleotidyltransferase</keyword>
<evidence type="ECO:0000256" key="9">
    <source>
        <dbReference type="ARBA" id="ARBA00022842"/>
    </source>
</evidence>
<dbReference type="GO" id="GO:0046872">
    <property type="term" value="F:metal ion binding"/>
    <property type="evidence" value="ECO:0007669"/>
    <property type="project" value="UniProtKB-KW"/>
</dbReference>
<keyword evidence="14" id="KW-0238">DNA-binding</keyword>
<dbReference type="Gene3D" id="3.30.70.270">
    <property type="match status" value="2"/>
</dbReference>
<dbReference type="CDD" id="cd00024">
    <property type="entry name" value="CD_CSD"/>
    <property type="match status" value="1"/>
</dbReference>
<keyword evidence="1" id="KW-0645">Protease</keyword>
<keyword evidence="9" id="KW-0460">Magnesium</keyword>
<evidence type="ECO:0000256" key="1">
    <source>
        <dbReference type="ARBA" id="ARBA00022670"/>
    </source>
</evidence>
<evidence type="ECO:0000256" key="17">
    <source>
        <dbReference type="SAM" id="MobiDB-lite"/>
    </source>
</evidence>
<evidence type="ECO:0000256" key="16">
    <source>
        <dbReference type="ARBA" id="ARBA00023268"/>
    </source>
</evidence>
<dbReference type="InterPro" id="IPR041577">
    <property type="entry name" value="RT_RNaseH_2"/>
</dbReference>
<evidence type="ECO:0000256" key="13">
    <source>
        <dbReference type="ARBA" id="ARBA00022932"/>
    </source>
</evidence>
<dbReference type="PROSITE" id="PS50878">
    <property type="entry name" value="RT_POL"/>
    <property type="match status" value="1"/>
</dbReference>
<dbReference type="SUPFAM" id="SSF56672">
    <property type="entry name" value="DNA/RNA polymerases"/>
    <property type="match status" value="1"/>
</dbReference>
<dbReference type="InterPro" id="IPR012337">
    <property type="entry name" value="RNaseH-like_sf"/>
</dbReference>
<evidence type="ECO:0000259" key="18">
    <source>
        <dbReference type="PROSITE" id="PS50013"/>
    </source>
</evidence>
<dbReference type="Pfam" id="PF00385">
    <property type="entry name" value="Chromo"/>
    <property type="match status" value="1"/>
</dbReference>
<evidence type="ECO:0000256" key="8">
    <source>
        <dbReference type="ARBA" id="ARBA00022801"/>
    </source>
</evidence>
<dbReference type="InterPro" id="IPR000477">
    <property type="entry name" value="RT_dom"/>
</dbReference>
<dbReference type="FunFam" id="3.30.420.10:FF:000032">
    <property type="entry name" value="Retrovirus-related Pol polyprotein from transposon 297-like Protein"/>
    <property type="match status" value="1"/>
</dbReference>
<dbReference type="SUPFAM" id="SSF53098">
    <property type="entry name" value="Ribonuclease H-like"/>
    <property type="match status" value="1"/>
</dbReference>
<dbReference type="HOGENOM" id="CLU_000384_38_1_1"/>
<keyword evidence="15" id="KW-0233">DNA recombination</keyword>
<dbReference type="PROSITE" id="PS50994">
    <property type="entry name" value="INTEGRASE"/>
    <property type="match status" value="1"/>
</dbReference>
<feature type="region of interest" description="Disordered" evidence="17">
    <location>
        <begin position="840"/>
        <end position="862"/>
    </location>
</feature>
<keyword evidence="12" id="KW-0695">RNA-directed DNA polymerase</keyword>
<dbReference type="SUPFAM" id="SSF54160">
    <property type="entry name" value="Chromo domain-like"/>
    <property type="match status" value="1"/>
</dbReference>
<dbReference type="InterPro" id="IPR043128">
    <property type="entry name" value="Rev_trsase/Diguanyl_cyclase"/>
</dbReference>
<evidence type="ECO:0000256" key="7">
    <source>
        <dbReference type="ARBA" id="ARBA00022759"/>
    </source>
</evidence>
<keyword evidence="8" id="KW-0378">Hydrolase</keyword>
<dbReference type="CDD" id="cd09274">
    <property type="entry name" value="RNase_HI_RT_Ty3"/>
    <property type="match status" value="1"/>
</dbReference>
<dbReference type="Pfam" id="PF24626">
    <property type="entry name" value="SH3_Tf2-1"/>
    <property type="match status" value="1"/>
</dbReference>
<dbReference type="Gene3D" id="2.40.70.10">
    <property type="entry name" value="Acid Proteases"/>
    <property type="match status" value="1"/>
</dbReference>
<dbReference type="GO" id="GO:0006508">
    <property type="term" value="P:proteolysis"/>
    <property type="evidence" value="ECO:0007669"/>
    <property type="project" value="UniProtKB-KW"/>
</dbReference>
<dbReference type="Gene3D" id="3.10.20.370">
    <property type="match status" value="1"/>
</dbReference>
<dbReference type="Proteomes" id="UP000054248">
    <property type="component" value="Unassembled WGS sequence"/>
</dbReference>
<keyword evidence="5" id="KW-0479">Metal-binding</keyword>
<keyword evidence="7" id="KW-0255">Endonuclease</keyword>
<sequence length="1389" mass="159328">MIQNQAPVINVPAPVVTVTQNPTAGNPDAKVVKPESFKGERGAAAKSFIQACELYFMARPNEFQNATSKIRFTLLLLQEKAAKWAQPITQEMLAQSNTLRASNWSSFKGEFEQAFFDQDEKRVAAQKLNKLCQNRSTAEYASEFRELVAILGWTEDSQLQHAFYDGLKPHVKDELAKMDDPANLVALIKTAIKIDNRHWSREQEKKGETRFSPQRLLTVPSRASPSSHVVGTYVNKSNMNHMPVDPSAHLIVPTKMTTGNVTALTTAMIDSGATSNFVNERFVSTNNIPTQKKIFPRYPTAIDGHSLGIIDREIKTRLTMGDHEETITMDVANIGNHPVILGKPWLHRHNPQIDWRIGRIVFHDVYCSNGTSIAAKIAAKNMESNEKTIEELVPPELHEFLDIFEKPKDVPLPPRRTGYDCEINLKKDAELPKPRGLYHGTEQDSRDLKEWLDEMLAKGYVRQSTSPVASSCFFVGKKDGKKRLVIDYRPINEITIPDQGPIPMQGELIDFFRGKDCLTSLDLKEAYHNIRIAEGHEWKTAFKTRYGLYEWTVMPFGLRNAPAQFQRYMNSVIHDMLNETVVNYLDDTTVATKGRDKNIQTLKTLFQRFRQNHLYCNAKKCKFFQDEAEYLGLWVTKDGVSMDKHKVQAIKEWQPPNSVKQVQEFLGFANFYRRFIEDFSKIVSPLTNLLQKDVPWDWTTKCQEAFDLLKERFTTAPVLTHHDVDKPSLLETDASGYAYGAILSQKGDDGKIHPNAFMSKSMTPAERRYDIYDKEMLAIVRALKYWRHYLEGAKFPIRILTDHKNLEYFKKAQVLNHRQHRWLQELARFDFTIEYRPGVKSGKPDALSRRSDHRPEEGAEEPSLTLLPASKIVEVSANEDEEITLATDQELVELITAALEQDPTIEAVLAYLNANPTSAPKKVQDEMKDYKLEQGILKYRGRIYVPNDEEIKRIILQLYHDSIMAGHPGQAKTLELVARGYYWPSQKAYVNRYVDGCDNCQRNKPQHRSTGLLKPLPVPTGPWQDLSYDFITKLPVTRQGNDTIMVVVDRLLKEGHFIATKELGLDAKKTADLFIANVWRLHGTPARIVSDRGPQFNAPFIKAFYKGLGINPIYSTAYHPQTDGQTERTNQNVEGFLRMYCNHRQDDWDELLPFAEFAYNNSIHSSIGTSPFMASRGYNPMFTNMPSKAQSSPEAEERLERIKILQEEIQSAMTLAQERQKRYYDEHRDQEEEWEEGDKVWLESKNITTDRPSAKLAAKRLGPYTIKKKISSHAYELELPQTMKIHPVFHVSLLTRHNGNTIPGRIQPTPPPVIVDGEEEYEVERILNSRYIRGKLQYLFKWKGFDDSHNSWQPETDTEHCQEIVADFHQRFPNAFSPTNKPPPSRRRP</sequence>
<keyword evidence="2" id="KW-0808">Transferase</keyword>
<dbReference type="Pfam" id="PF00078">
    <property type="entry name" value="RVT_1"/>
    <property type="match status" value="1"/>
</dbReference>
<feature type="domain" description="Integrase catalytic" evidence="20">
    <location>
        <begin position="1018"/>
        <end position="1179"/>
    </location>
</feature>
<evidence type="ECO:0000313" key="22">
    <source>
        <dbReference type="Proteomes" id="UP000054248"/>
    </source>
</evidence>
<dbReference type="GO" id="GO:0004519">
    <property type="term" value="F:endonuclease activity"/>
    <property type="evidence" value="ECO:0007669"/>
    <property type="project" value="UniProtKB-KW"/>
</dbReference>
<dbReference type="CDD" id="cd01647">
    <property type="entry name" value="RT_LTR"/>
    <property type="match status" value="1"/>
</dbReference>
<dbReference type="InterPro" id="IPR001584">
    <property type="entry name" value="Integrase_cat-core"/>
</dbReference>
<dbReference type="Gene3D" id="3.30.420.10">
    <property type="entry name" value="Ribonuclease H-like superfamily/Ribonuclease H"/>
    <property type="match status" value="1"/>
</dbReference>
<evidence type="ECO:0000256" key="10">
    <source>
        <dbReference type="ARBA" id="ARBA00022884"/>
    </source>
</evidence>
<dbReference type="InterPro" id="IPR056924">
    <property type="entry name" value="SH3_Tf2-1"/>
</dbReference>
<dbReference type="Gene3D" id="2.40.50.40">
    <property type="match status" value="1"/>
</dbReference>
<name>A0A0C3Q3M9_9AGAM</name>
<keyword evidence="10" id="KW-0694">RNA-binding</keyword>
<accession>A0A0C3Q3M9</accession>
<dbReference type="SUPFAM" id="SSF50630">
    <property type="entry name" value="Acid proteases"/>
    <property type="match status" value="1"/>
</dbReference>
<dbReference type="STRING" id="1051891.A0A0C3Q3M9"/>
<dbReference type="InterPro" id="IPR036397">
    <property type="entry name" value="RNaseH_sf"/>
</dbReference>
<dbReference type="InterPro" id="IPR023780">
    <property type="entry name" value="Chromo_domain"/>
</dbReference>
<feature type="domain" description="Chromo" evidence="18">
    <location>
        <begin position="1321"/>
        <end position="1380"/>
    </location>
</feature>
<dbReference type="CDD" id="cd00303">
    <property type="entry name" value="retropepsin_like"/>
    <property type="match status" value="1"/>
</dbReference>
<keyword evidence="22" id="KW-1185">Reference proteome</keyword>
<evidence type="ECO:0000256" key="15">
    <source>
        <dbReference type="ARBA" id="ARBA00023172"/>
    </source>
</evidence>
<dbReference type="FunFam" id="3.30.70.270:FF:000063">
    <property type="entry name" value="Zinc knuckle domaincontaining protein"/>
    <property type="match status" value="1"/>
</dbReference>
<dbReference type="GO" id="GO:0006310">
    <property type="term" value="P:DNA recombination"/>
    <property type="evidence" value="ECO:0007669"/>
    <property type="project" value="UniProtKB-KW"/>
</dbReference>
<dbReference type="Gene3D" id="1.10.340.70">
    <property type="match status" value="1"/>
</dbReference>
<evidence type="ECO:0000256" key="3">
    <source>
        <dbReference type="ARBA" id="ARBA00022695"/>
    </source>
</evidence>
<dbReference type="FunFam" id="3.10.20.370:FF:000003">
    <property type="entry name" value="Transposon Tf2-6 polyprotein"/>
    <property type="match status" value="1"/>
</dbReference>
<feature type="compositionally biased region" description="Basic and acidic residues" evidence="17">
    <location>
        <begin position="842"/>
        <end position="857"/>
    </location>
</feature>
<evidence type="ECO:0000256" key="5">
    <source>
        <dbReference type="ARBA" id="ARBA00022723"/>
    </source>
</evidence>
<dbReference type="PANTHER" id="PTHR37984:SF5">
    <property type="entry name" value="PROTEIN NYNRIN-LIKE"/>
    <property type="match status" value="1"/>
</dbReference>
<dbReference type="InterPro" id="IPR000953">
    <property type="entry name" value="Chromo/chromo_shadow_dom"/>
</dbReference>
<evidence type="ECO:0000256" key="12">
    <source>
        <dbReference type="ARBA" id="ARBA00022918"/>
    </source>
</evidence>
<gene>
    <name evidence="21" type="ORF">M407DRAFT_84703</name>
</gene>
<dbReference type="GO" id="GO:0003723">
    <property type="term" value="F:RNA binding"/>
    <property type="evidence" value="ECO:0007669"/>
    <property type="project" value="UniProtKB-KW"/>
</dbReference>
<evidence type="ECO:0000259" key="20">
    <source>
        <dbReference type="PROSITE" id="PS50994"/>
    </source>
</evidence>
<evidence type="ECO:0000256" key="4">
    <source>
        <dbReference type="ARBA" id="ARBA00022722"/>
    </source>
</evidence>
<protein>
    <recommendedName>
        <fullName evidence="23">Reverse transcriptase</fullName>
    </recommendedName>
</protein>